<dbReference type="SUPFAM" id="SSF53850">
    <property type="entry name" value="Periplasmic binding protein-like II"/>
    <property type="match status" value="1"/>
</dbReference>
<keyword evidence="6 8" id="KW-1133">Transmembrane helix</keyword>
<dbReference type="Pfam" id="PF00528">
    <property type="entry name" value="BPD_transp_1"/>
    <property type="match status" value="1"/>
</dbReference>
<evidence type="ECO:0000256" key="8">
    <source>
        <dbReference type="RuleBase" id="RU363032"/>
    </source>
</evidence>
<keyword evidence="4" id="KW-1003">Cell membrane</keyword>
<evidence type="ECO:0000256" key="9">
    <source>
        <dbReference type="SAM" id="Coils"/>
    </source>
</evidence>
<keyword evidence="7 8" id="KW-0472">Membrane</keyword>
<evidence type="ECO:0000256" key="2">
    <source>
        <dbReference type="ARBA" id="ARBA00007069"/>
    </source>
</evidence>
<feature type="transmembrane region" description="Helical" evidence="8">
    <location>
        <begin position="59"/>
        <end position="84"/>
    </location>
</feature>
<keyword evidence="9" id="KW-0175">Coiled coil</keyword>
<feature type="transmembrane region" description="Helical" evidence="8">
    <location>
        <begin position="225"/>
        <end position="250"/>
    </location>
</feature>
<feature type="transmembrane region" description="Helical" evidence="8">
    <location>
        <begin position="574"/>
        <end position="593"/>
    </location>
</feature>
<sequence length="1019" mass="116976">MKKFLKNTYFAIIILFIYAPIITMIIFSFNNGETTDSWSEFSLKNYTLLLSNSPFLNSIITTLFVAIISTVVSVIIGTLAAIGLSKTKKVTRNKWYSIANIPLVNADVVTAVSLMIVFLLSGLKFGVITLIMAHISFNVPYVLVTVMPRLRKIDPSLIEASYDLGAKNRQVMFKVMIPILKPAIITASAIAFAMSFDDFIISYFTGGDQTNISTFIYSAKKVRPFIFAFGTILVGVIAFSVIIWNAVVIYKQNKAETRQKLQNDLYKAKQLTNLNQELEDLTKTLQSKTIVKKRLKINLWLKYFVLKFKLFIFKINNYDKKISKLQWKQYKLKSKIGKEKRYQTRLKKANKKLTQLNKQLAKTTDIKKAAKLTLQIENLTEKIEFLEDQVQVVEERQEATALKIKKLKQKVKALKNDLKNEKDPSKKLVEWYQNKINYFNEWIIELEEGKDHYNLRIVVEKLHELQDVRKNKIVELNDKINAVLSEIYLTVSITKQLDAQIDQASDLETKIKLEDLKAQKLNKFNLIYADKINKKQQQIEKINNHILKLKNKLFIQAEAKTHSKSFLAKSWKTLLVSLVGIGAFCGLTTAYILNNTYDLIVANWGEYIDTDIIRNFQQQTKKRISYQTYDSNENLYNKIQTVEYDLMVPSDYMIQRLVNDGKLQKIDYSRLNVWAEFDSAKGSKVKINENNKSGKQQIHSSLLSVMAKSEVKPPEDPNEEEQSKNHSGILNTNSIVDFAVPYLWGDLSIIVNPTEENKNFLKQQDVKFDDSTGEIENSTLSWEILETAANANKKVVLNNDPKNVFQIGAQIVYQKPNLESEREVNKVADRIRGLIQNSNVSLNGDDLISKATNRHFDFAVMYNGDAATANKDWNNEHEDEQVKFIFGRPNKEVNTNNNGKRYQTTNIYSDSIVISKTAKNLDLAYEFINFLYENSADITSYVGQASPSVETDEKMTKKDEGEYADFKKLYLPITAQEKNDTGKNKEFKTNNNERLAFTYNGKIDEHLVNLYTKIVAGKR</sequence>
<evidence type="ECO:0000313" key="13">
    <source>
        <dbReference type="Proteomes" id="UP000008907"/>
    </source>
</evidence>
<gene>
    <name evidence="12" type="primary">potC</name>
    <name evidence="12" type="ordered locus">MPUT_0138</name>
</gene>
<dbReference type="PANTHER" id="PTHR43848:SF2">
    <property type="entry name" value="PUTRESCINE TRANSPORT SYSTEM PERMEASE PROTEIN POTI"/>
    <property type="match status" value="1"/>
</dbReference>
<dbReference type="GO" id="GO:0015846">
    <property type="term" value="P:polyamine transport"/>
    <property type="evidence" value="ECO:0007669"/>
    <property type="project" value="InterPro"/>
</dbReference>
<feature type="transmembrane region" description="Helical" evidence="8">
    <location>
        <begin position="179"/>
        <end position="205"/>
    </location>
</feature>
<evidence type="ECO:0000259" key="11">
    <source>
        <dbReference type="PROSITE" id="PS50928"/>
    </source>
</evidence>
<dbReference type="SUPFAM" id="SSF161098">
    <property type="entry name" value="MetI-like"/>
    <property type="match status" value="1"/>
</dbReference>
<dbReference type="Gene3D" id="3.40.190.10">
    <property type="entry name" value="Periplasmic binding protein-like II"/>
    <property type="match status" value="2"/>
</dbReference>
<dbReference type="InterPro" id="IPR050022">
    <property type="entry name" value="MMSYN1_0195-like"/>
</dbReference>
<keyword evidence="5 8" id="KW-0812">Transmembrane</keyword>
<dbReference type="RefSeq" id="WP_014034891.1">
    <property type="nucleotide sequence ID" value="NC_015946.1"/>
</dbReference>
<dbReference type="PROSITE" id="PS50928">
    <property type="entry name" value="ABC_TM1"/>
    <property type="match status" value="1"/>
</dbReference>
<evidence type="ECO:0000256" key="1">
    <source>
        <dbReference type="ARBA" id="ARBA00004651"/>
    </source>
</evidence>
<feature type="region of interest" description="Disordered" evidence="10">
    <location>
        <begin position="708"/>
        <end position="728"/>
    </location>
</feature>
<dbReference type="GO" id="GO:0042597">
    <property type="term" value="C:periplasmic space"/>
    <property type="evidence" value="ECO:0007669"/>
    <property type="project" value="InterPro"/>
</dbReference>
<proteinExistence type="inferred from homology"/>
<organism evidence="12 13">
    <name type="scientific">Mycoplasma putrefaciens (strain ATCC 15718 / NCTC 10155 / C30 KS-1 / KS-1)</name>
    <dbReference type="NCBI Taxonomy" id="743965"/>
    <lineage>
        <taxon>Bacteria</taxon>
        <taxon>Bacillati</taxon>
        <taxon>Mycoplasmatota</taxon>
        <taxon>Mollicutes</taxon>
        <taxon>Mycoplasmataceae</taxon>
        <taxon>Mycoplasma</taxon>
    </lineage>
</organism>
<dbReference type="CDD" id="cd06261">
    <property type="entry name" value="TM_PBP2"/>
    <property type="match status" value="1"/>
</dbReference>
<keyword evidence="3 8" id="KW-0813">Transport</keyword>
<protein>
    <submittedName>
        <fullName evidence="12">Spermidine/putrescine ABC transporter, permease protein and spermidine/putrescine-binding protein</fullName>
    </submittedName>
</protein>
<dbReference type="InterPro" id="IPR001188">
    <property type="entry name" value="Sperm_putr-bd"/>
</dbReference>
<dbReference type="Proteomes" id="UP000008907">
    <property type="component" value="Chromosome"/>
</dbReference>
<evidence type="ECO:0000256" key="7">
    <source>
        <dbReference type="ARBA" id="ARBA00023136"/>
    </source>
</evidence>
<dbReference type="PRINTS" id="PR00909">
    <property type="entry name" value="SPERMDNBNDNG"/>
</dbReference>
<feature type="transmembrane region" description="Helical" evidence="8">
    <location>
        <begin position="96"/>
        <end position="119"/>
    </location>
</feature>
<dbReference type="InterPro" id="IPR051789">
    <property type="entry name" value="Bact_Polyamine_Transport"/>
</dbReference>
<evidence type="ECO:0000256" key="6">
    <source>
        <dbReference type="ARBA" id="ARBA00022989"/>
    </source>
</evidence>
<dbReference type="Pfam" id="PF02030">
    <property type="entry name" value="Lipoprotein_8"/>
    <property type="match status" value="1"/>
</dbReference>
<feature type="coiled-coil region" evidence="9">
    <location>
        <begin position="339"/>
        <end position="424"/>
    </location>
</feature>
<evidence type="ECO:0000313" key="12">
    <source>
        <dbReference type="EMBL" id="AEM68535.1"/>
    </source>
</evidence>
<dbReference type="InterPro" id="IPR000515">
    <property type="entry name" value="MetI-like"/>
</dbReference>
<feature type="domain" description="ABC transmembrane type-1" evidence="11">
    <location>
        <begin position="59"/>
        <end position="244"/>
    </location>
</feature>
<reference evidence="12 13" key="1">
    <citation type="journal article" date="2011" name="J. Bacteriol.">
        <title>Genome Sequence of Mycoplasma putrefaciens Type Strain KS1.</title>
        <authorList>
            <person name="Calcutt M.J."/>
            <person name="Foecking M.F."/>
        </authorList>
    </citation>
    <scope>NUCLEOTIDE SEQUENCE [LARGE SCALE GENOMIC DNA]</scope>
    <source>
        <strain evidence="13">ATCC 15718 / NCTC 10155 / C30 KS-1 / KS-1</strain>
    </source>
</reference>
<name>A0A7U4E9I4_MYCPK</name>
<dbReference type="NCBIfam" id="NF043073">
    <property type="entry name" value="MMSYN1_0195"/>
    <property type="match status" value="1"/>
</dbReference>
<dbReference type="GO" id="GO:0005886">
    <property type="term" value="C:plasma membrane"/>
    <property type="evidence" value="ECO:0007669"/>
    <property type="project" value="UniProtKB-SubCell"/>
</dbReference>
<feature type="transmembrane region" description="Helical" evidence="8">
    <location>
        <begin position="125"/>
        <end position="144"/>
    </location>
</feature>
<dbReference type="InterPro" id="IPR035906">
    <property type="entry name" value="MetI-like_sf"/>
</dbReference>
<accession>A0A7U4E9I4</accession>
<dbReference type="Gene3D" id="1.10.287.1490">
    <property type="match status" value="1"/>
</dbReference>
<dbReference type="GO" id="GO:0055085">
    <property type="term" value="P:transmembrane transport"/>
    <property type="evidence" value="ECO:0007669"/>
    <property type="project" value="InterPro"/>
</dbReference>
<comment type="subcellular location">
    <subcellularLocation>
        <location evidence="1 8">Cell membrane</location>
        <topology evidence="1 8">Multi-pass membrane protein</topology>
    </subcellularLocation>
</comment>
<dbReference type="Gene3D" id="1.10.3720.10">
    <property type="entry name" value="MetI-like"/>
    <property type="match status" value="1"/>
</dbReference>
<evidence type="ECO:0000256" key="10">
    <source>
        <dbReference type="SAM" id="MobiDB-lite"/>
    </source>
</evidence>
<dbReference type="KEGG" id="mpf:MPUT_0138"/>
<dbReference type="GO" id="GO:0019808">
    <property type="term" value="F:polyamine binding"/>
    <property type="evidence" value="ECO:0007669"/>
    <property type="project" value="InterPro"/>
</dbReference>
<dbReference type="PANTHER" id="PTHR43848">
    <property type="entry name" value="PUTRESCINE TRANSPORT SYSTEM PERMEASE PROTEIN POTI"/>
    <property type="match status" value="1"/>
</dbReference>
<dbReference type="AlphaFoldDB" id="A0A7U4E9I4"/>
<evidence type="ECO:0000256" key="5">
    <source>
        <dbReference type="ARBA" id="ARBA00022692"/>
    </source>
</evidence>
<dbReference type="EMBL" id="CP003021">
    <property type="protein sequence ID" value="AEM68535.1"/>
    <property type="molecule type" value="Genomic_DNA"/>
</dbReference>
<comment type="similarity">
    <text evidence="2">Belongs to the binding-protein-dependent transport system permease family. CysTW subfamily.</text>
</comment>
<evidence type="ECO:0000256" key="3">
    <source>
        <dbReference type="ARBA" id="ARBA00022448"/>
    </source>
</evidence>
<evidence type="ECO:0000256" key="4">
    <source>
        <dbReference type="ARBA" id="ARBA00022475"/>
    </source>
</evidence>
<feature type="transmembrane region" description="Helical" evidence="8">
    <location>
        <begin position="9"/>
        <end position="29"/>
    </location>
</feature>